<evidence type="ECO:0000313" key="2">
    <source>
        <dbReference type="EMBL" id="ARF11151.1"/>
    </source>
</evidence>
<dbReference type="InterPro" id="IPR008136">
    <property type="entry name" value="CinA_C"/>
</dbReference>
<dbReference type="InterPro" id="IPR036653">
    <property type="entry name" value="CinA-like_C"/>
</dbReference>
<protein>
    <submittedName>
        <fullName evidence="2">Nicotinamide mononucleotide NMN deamidase PncC</fullName>
    </submittedName>
</protein>
<dbReference type="EMBL" id="KY684108">
    <property type="protein sequence ID" value="ARF11151.1"/>
    <property type="molecule type" value="Genomic_DNA"/>
</dbReference>
<name>A0A1V0SHK4_9VIRU</name>
<gene>
    <name evidence="2" type="ORF">Klosneuvirus_1_8</name>
</gene>
<organism evidence="2">
    <name type="scientific">Klosneuvirus KNV1</name>
    <dbReference type="NCBI Taxonomy" id="1977640"/>
    <lineage>
        <taxon>Viruses</taxon>
        <taxon>Varidnaviria</taxon>
        <taxon>Bamfordvirae</taxon>
        <taxon>Nucleocytoviricota</taxon>
        <taxon>Megaviricetes</taxon>
        <taxon>Imitervirales</taxon>
        <taxon>Mimiviridae</taxon>
        <taxon>Klosneuvirinae</taxon>
        <taxon>Klosneuvirus</taxon>
    </lineage>
</organism>
<reference evidence="2" key="1">
    <citation type="journal article" date="2017" name="Science">
        <title>Giant viruses with an expanded complement of translation system components.</title>
        <authorList>
            <person name="Schulz F."/>
            <person name="Yutin N."/>
            <person name="Ivanova N.N."/>
            <person name="Ortega D.R."/>
            <person name="Lee T.K."/>
            <person name="Vierheilig J."/>
            <person name="Daims H."/>
            <person name="Horn M."/>
            <person name="Wagner M."/>
            <person name="Jensen G.J."/>
            <person name="Kyrpides N.C."/>
            <person name="Koonin E.V."/>
            <person name="Woyke T."/>
        </authorList>
    </citation>
    <scope>NUCLEOTIDE SEQUENCE</scope>
    <source>
        <strain evidence="2">KNV1</strain>
    </source>
</reference>
<accession>A0A1V0SHK4</accession>
<feature type="domain" description="CinA C-terminal" evidence="1">
    <location>
        <begin position="37"/>
        <end position="147"/>
    </location>
</feature>
<sequence>MEWISQFDKLTFSDEIELIKSKAHLAGYNLLKTLHQHNQKLTLITAESLTGGLIFSTLVDIPFGGIHKYGCISVYNSESKNMFLDVITTNIYSHKCAKEMAINALLKSKATIAISATGNAMPQEDKKEHLGEVFIGIAGYVNDNTIKVTTQVYNFCYYENMDKNINLKTIIHNKINIPFDILDNYNDLQLTSLMAQYIRYATVERALNICQEYINNNHLIIPSICTQITILCEDNIINNDDGNIRKLLDIN</sequence>
<proteinExistence type="predicted"/>
<dbReference type="Pfam" id="PF02464">
    <property type="entry name" value="CinA"/>
    <property type="match status" value="1"/>
</dbReference>
<evidence type="ECO:0000259" key="1">
    <source>
        <dbReference type="Pfam" id="PF02464"/>
    </source>
</evidence>
<dbReference type="SUPFAM" id="SSF142433">
    <property type="entry name" value="CinA-like"/>
    <property type="match status" value="1"/>
</dbReference>
<dbReference type="Gene3D" id="3.90.950.20">
    <property type="entry name" value="CinA-like"/>
    <property type="match status" value="1"/>
</dbReference>